<protein>
    <submittedName>
        <fullName evidence="2">DUF3558 family protein</fullName>
    </submittedName>
</protein>
<feature type="signal peptide" evidence="1">
    <location>
        <begin position="1"/>
        <end position="20"/>
    </location>
</feature>
<proteinExistence type="predicted"/>
<evidence type="ECO:0000256" key="1">
    <source>
        <dbReference type="SAM" id="SignalP"/>
    </source>
</evidence>
<dbReference type="Proteomes" id="UP000722989">
    <property type="component" value="Unassembled WGS sequence"/>
</dbReference>
<accession>A0ABX0Y1J5</accession>
<gene>
    <name evidence="2" type="ORF">HC031_21255</name>
</gene>
<dbReference type="RefSeq" id="WP_167927142.1">
    <property type="nucleotide sequence ID" value="NZ_JAATVY010000017.1"/>
</dbReference>
<reference evidence="2 3" key="1">
    <citation type="submission" date="2020-03" db="EMBL/GenBank/DDBJ databases">
        <title>WGS of the type strain of Planosporangium spp.</title>
        <authorList>
            <person name="Thawai C."/>
        </authorList>
    </citation>
    <scope>NUCLEOTIDE SEQUENCE [LARGE SCALE GENOMIC DNA]</scope>
    <source>
        <strain evidence="2 3">TBRC 5610</strain>
    </source>
</reference>
<organism evidence="2 3">
    <name type="scientific">Planosporangium thailandense</name>
    <dbReference type="NCBI Taxonomy" id="765197"/>
    <lineage>
        <taxon>Bacteria</taxon>
        <taxon>Bacillati</taxon>
        <taxon>Actinomycetota</taxon>
        <taxon>Actinomycetes</taxon>
        <taxon>Micromonosporales</taxon>
        <taxon>Micromonosporaceae</taxon>
        <taxon>Planosporangium</taxon>
    </lineage>
</organism>
<name>A0ABX0Y1J5_9ACTN</name>
<evidence type="ECO:0000313" key="2">
    <source>
        <dbReference type="EMBL" id="NJC72226.1"/>
    </source>
</evidence>
<evidence type="ECO:0000313" key="3">
    <source>
        <dbReference type="Proteomes" id="UP000722989"/>
    </source>
</evidence>
<dbReference type="PROSITE" id="PS51257">
    <property type="entry name" value="PROKAR_LIPOPROTEIN"/>
    <property type="match status" value="1"/>
</dbReference>
<dbReference type="EMBL" id="JAATVY010000017">
    <property type="protein sequence ID" value="NJC72226.1"/>
    <property type="molecule type" value="Genomic_DNA"/>
</dbReference>
<dbReference type="Pfam" id="PF12079">
    <property type="entry name" value="DUF3558"/>
    <property type="match status" value="1"/>
</dbReference>
<keyword evidence="1" id="KW-0732">Signal</keyword>
<keyword evidence="3" id="KW-1185">Reference proteome</keyword>
<feature type="chain" id="PRO_5046835976" evidence="1">
    <location>
        <begin position="21"/>
        <end position="178"/>
    </location>
</feature>
<dbReference type="InterPro" id="IPR024520">
    <property type="entry name" value="DUF3558"/>
</dbReference>
<comment type="caution">
    <text evidence="2">The sequence shown here is derived from an EMBL/GenBank/DDBJ whole genome shotgun (WGS) entry which is preliminary data.</text>
</comment>
<sequence>MTPTRTALVCMAVLTTGVLAGCGKDAGGSPPARSDARPAATATAAADSAAATAPATAAAVDPCALVSQQDAQQLAGTPLDPAKRVRETCTYSGPVSGPTAQVEVYVGDGAKKQLDIDRTLGHEIRQLSGVGDEAYAEDGAAFVRKAGTWVSIRLVRLNDPAENRQPLENLARTVAGRL</sequence>